<gene>
    <name evidence="3" type="ORF">JKP34_13775</name>
</gene>
<feature type="chain" id="PRO_5036888334" description="DUF5683 domain-containing protein" evidence="1">
    <location>
        <begin position="22"/>
        <end position="211"/>
    </location>
</feature>
<sequence length="211" mass="24314">MHLFRTAFILLLMSLTISVQAQDSDTLAVTESGDVKLFGKSADIESFNVEDTTHSPRLAALYSAIVPGLGQFYNEKYWKIPLVYALGAFTAYQIKTNHQRYMTFRNVLFNIRDGNPNNNDDFDIYTQRGFTEDAVNRRVDAYKRDRDYWIILAGVFYVLNIVDATVDAHLREFNINENLSMRVESSFQSNPYQNMQAGLMLNFRVKGKNTY</sequence>
<reference evidence="3" key="1">
    <citation type="submission" date="2021-01" db="EMBL/GenBank/DDBJ databases">
        <title>Marivirga sp. nov., isolated from intertidal surface sediments.</title>
        <authorList>
            <person name="Zhang M."/>
        </authorList>
    </citation>
    <scope>NUCLEOTIDE SEQUENCE</scope>
    <source>
        <strain evidence="3">SM1354</strain>
    </source>
</reference>
<feature type="domain" description="DUF5683" evidence="2">
    <location>
        <begin position="53"/>
        <end position="204"/>
    </location>
</feature>
<dbReference type="EMBL" id="JAERQG010000003">
    <property type="protein sequence ID" value="MBL0766331.1"/>
    <property type="molecule type" value="Genomic_DNA"/>
</dbReference>
<accession>A0A937ACA9</accession>
<name>A0A937ACA9_9BACT</name>
<protein>
    <recommendedName>
        <fullName evidence="2">DUF5683 domain-containing protein</fullName>
    </recommendedName>
</protein>
<evidence type="ECO:0000256" key="1">
    <source>
        <dbReference type="SAM" id="SignalP"/>
    </source>
</evidence>
<dbReference type="Pfam" id="PF18935">
    <property type="entry name" value="DUF5683"/>
    <property type="match status" value="1"/>
</dbReference>
<keyword evidence="1" id="KW-0732">Signal</keyword>
<evidence type="ECO:0000259" key="2">
    <source>
        <dbReference type="Pfam" id="PF18935"/>
    </source>
</evidence>
<evidence type="ECO:0000313" key="3">
    <source>
        <dbReference type="EMBL" id="MBL0766331.1"/>
    </source>
</evidence>
<comment type="caution">
    <text evidence="3">The sequence shown here is derived from an EMBL/GenBank/DDBJ whole genome shotgun (WGS) entry which is preliminary data.</text>
</comment>
<feature type="signal peptide" evidence="1">
    <location>
        <begin position="1"/>
        <end position="21"/>
    </location>
</feature>
<dbReference type="AlphaFoldDB" id="A0A937ACA9"/>
<dbReference type="RefSeq" id="WP_201922603.1">
    <property type="nucleotide sequence ID" value="NZ_JAERQG010000003.1"/>
</dbReference>
<dbReference type="InterPro" id="IPR043738">
    <property type="entry name" value="DUF5683"/>
</dbReference>
<dbReference type="Proteomes" id="UP000642920">
    <property type="component" value="Unassembled WGS sequence"/>
</dbReference>
<evidence type="ECO:0000313" key="4">
    <source>
        <dbReference type="Proteomes" id="UP000642920"/>
    </source>
</evidence>
<organism evidence="3 4">
    <name type="scientific">Marivirga atlantica</name>
    <dbReference type="NCBI Taxonomy" id="1548457"/>
    <lineage>
        <taxon>Bacteria</taxon>
        <taxon>Pseudomonadati</taxon>
        <taxon>Bacteroidota</taxon>
        <taxon>Cytophagia</taxon>
        <taxon>Cytophagales</taxon>
        <taxon>Marivirgaceae</taxon>
        <taxon>Marivirga</taxon>
    </lineage>
</organism>
<keyword evidence="4" id="KW-1185">Reference proteome</keyword>
<proteinExistence type="predicted"/>